<feature type="compositionally biased region" description="Basic and acidic residues" evidence="8">
    <location>
        <begin position="1021"/>
        <end position="1034"/>
    </location>
</feature>
<feature type="transmembrane region" description="Helical" evidence="9">
    <location>
        <begin position="1091"/>
        <end position="1112"/>
    </location>
</feature>
<evidence type="ECO:0000313" key="15">
    <source>
        <dbReference type="Proteomes" id="UP000240009"/>
    </source>
</evidence>
<dbReference type="Proteomes" id="UP000240009">
    <property type="component" value="Unassembled WGS sequence"/>
</dbReference>
<dbReference type="PANTHER" id="PTHR30347:SF1">
    <property type="entry name" value="MECHANOSENSITIVE CHANNEL MSCK"/>
    <property type="match status" value="1"/>
</dbReference>
<keyword evidence="3" id="KW-1003">Cell membrane</keyword>
<dbReference type="InterPro" id="IPR023408">
    <property type="entry name" value="MscS_beta-dom_sf"/>
</dbReference>
<dbReference type="EMBL" id="PUIA01000038">
    <property type="protein sequence ID" value="PQO30641.1"/>
    <property type="molecule type" value="Genomic_DNA"/>
</dbReference>
<dbReference type="Gene3D" id="2.30.30.60">
    <property type="match status" value="1"/>
</dbReference>
<feature type="compositionally biased region" description="Low complexity" evidence="8">
    <location>
        <begin position="164"/>
        <end position="186"/>
    </location>
</feature>
<evidence type="ECO:0000256" key="5">
    <source>
        <dbReference type="ARBA" id="ARBA00022989"/>
    </source>
</evidence>
<keyword evidence="5 9" id="KW-1133">Transmembrane helix</keyword>
<evidence type="ECO:0000259" key="11">
    <source>
        <dbReference type="Pfam" id="PF12794"/>
    </source>
</evidence>
<dbReference type="Pfam" id="PF21082">
    <property type="entry name" value="MS_channel_3rd"/>
    <property type="match status" value="1"/>
</dbReference>
<dbReference type="InterPro" id="IPR052702">
    <property type="entry name" value="MscS-like_channel"/>
</dbReference>
<evidence type="ECO:0000256" key="9">
    <source>
        <dbReference type="SAM" id="Phobius"/>
    </source>
</evidence>
<feature type="region of interest" description="Disordered" evidence="8">
    <location>
        <begin position="119"/>
        <end position="187"/>
    </location>
</feature>
<feature type="transmembrane region" description="Helical" evidence="9">
    <location>
        <begin position="1051"/>
        <end position="1070"/>
    </location>
</feature>
<dbReference type="Pfam" id="PF12795">
    <property type="entry name" value="MscS_porin"/>
    <property type="match status" value="1"/>
</dbReference>
<dbReference type="GO" id="GO:0005886">
    <property type="term" value="C:plasma membrane"/>
    <property type="evidence" value="ECO:0007669"/>
    <property type="project" value="UniProtKB-SubCell"/>
</dbReference>
<keyword evidence="4 9" id="KW-0812">Transmembrane</keyword>
<feature type="compositionally biased region" description="Polar residues" evidence="8">
    <location>
        <begin position="122"/>
        <end position="159"/>
    </location>
</feature>
<accession>A0A2S8FEN7</accession>
<feature type="transmembrane region" description="Helical" evidence="9">
    <location>
        <begin position="788"/>
        <end position="806"/>
    </location>
</feature>
<evidence type="ECO:0000259" key="12">
    <source>
        <dbReference type="Pfam" id="PF12795"/>
    </source>
</evidence>
<protein>
    <submittedName>
        <fullName evidence="14">Potassium transporter KefA</fullName>
    </submittedName>
</protein>
<feature type="transmembrane region" description="Helical" evidence="9">
    <location>
        <begin position="1124"/>
        <end position="1152"/>
    </location>
</feature>
<evidence type="ECO:0000256" key="1">
    <source>
        <dbReference type="ARBA" id="ARBA00004651"/>
    </source>
</evidence>
<dbReference type="Pfam" id="PF12794">
    <property type="entry name" value="MscS_TM"/>
    <property type="match status" value="1"/>
</dbReference>
<dbReference type="SUPFAM" id="SSF82689">
    <property type="entry name" value="Mechanosensitive channel protein MscS (YggB), C-terminal domain"/>
    <property type="match status" value="1"/>
</dbReference>
<evidence type="ECO:0000313" key="14">
    <source>
        <dbReference type="EMBL" id="PQO30641.1"/>
    </source>
</evidence>
<dbReference type="SUPFAM" id="SSF50182">
    <property type="entry name" value="Sm-like ribonucleoproteins"/>
    <property type="match status" value="1"/>
</dbReference>
<dbReference type="InterPro" id="IPR011014">
    <property type="entry name" value="MscS_channel_TM-2"/>
</dbReference>
<comment type="subcellular location">
    <subcellularLocation>
        <location evidence="1">Cell membrane</location>
        <topology evidence="1">Multi-pass membrane protein</topology>
    </subcellularLocation>
</comment>
<gene>
    <name evidence="14" type="ORF">C5Y96_14330</name>
</gene>
<evidence type="ECO:0000256" key="2">
    <source>
        <dbReference type="ARBA" id="ARBA00008017"/>
    </source>
</evidence>
<evidence type="ECO:0000256" key="3">
    <source>
        <dbReference type="ARBA" id="ARBA00022475"/>
    </source>
</evidence>
<sequence>MISIDPLRGKLYRTRPAGSTHGWMTRLNRGAIRNSCSKRSIVGWPCLGADWKENMLQTQRSWMSVFLAGWVLLVGWETCLAQQPGGPGYGPIPITVDGNDTPSGGYQGPVPIQFDAQPPQRMAQQPSQFTQPAPQYAPSQTQPAPTQFQPSFGPNTQPVGSAFGAPQQQQPMPQQPPGSAAPAPSGLTLPEEELSLERVEMLRREVEEATNLDEAKKKRAIELYNSAAAKVKEAHDFAAKAKTMAADAQPEAIQQRIDVIKRSLEEIKKLKPESFVDVPLPELEQRQAKQELDNTSIQKERFAAEGEPKRRVDRRKQIREWMVEVPKEFAKVKQAGESIPQDEHPLLAQAIKTDVMARRISLYRQYVAAEAELAKYDTEEAVDLVRFERDLATQRLAFADQTMKAIADQVQKKRAQAAQEAVRQAREQLIMVQPVLRSYAERNQELAETSQVIAKNLAEAEKDANEADAKLRKLRKQFNETKEKVEKLGLTSSIGALLRKQRTDLIEKSPWRTGMPDRQELIDEAQFKQFEYDDEEEALANPELLVQGIMDESQLQVESEREQLELAARELFERKREFLGLLIKNNRKYLNTLIDLKTKEQQTASEIAAYQSYIDKRVLWIRSGNILATELQVDESDKAILSPANWIDVSRVLWSDVQRNLLIWIVVVSLFVALVIKRGRLKSEVRSLGELAQKPGFFAFWPTMHAIFYSVVLSAVNPAFVAFVAWRLMSSGTDQTFSIAVGNGLYWTAVMWFPLELLRNVCRGNGLGEAHFKWPDSSLRLLGKSMTWLIPTLLPLTFITSTFYASDPTHGHDAIERICFIVQAAFLAAFLARILHPTGVFQEYLAYNQGGWLDRLKYVWYWGSVNAPLVLAGLAFWGYYYTAQVLSWRLFATLCCVLGLMMVRSTLMRWIMLARRKMSIAQARERAAAAAAQTGDSAAASLSNSILAEQAKEELSAYSAQTQRLLATGMFTISLVGFWLIWGQVLPALRMLDQYGYDIAAPQEVAQAEMPTTPGMPPATADKDAKEGTAKEEAPSVSEELAGEKVATKKITILTIAFAGLILVLTLVFARDIPGLMEMTILQRLPLEPSIRYAITSLTSYAIVMVGVIWAFGCVGLQWSQIQWLATALTFGLAFGLQEMFANFVAGIIILFERPIRVGDIVTIHDVTGVVSRIRIRATSITNWDRKEYVVPNKEFITGRLLNWTLSDTVNRVVINVGVAYGTDTEAARKILLEIAEKNQYLLKDPCPNATFEGFGDSTLNLVLRAYLPNLENRLLVITELHTQIDKAFRDAKIEIAFPQRDLHIRTAPGVAAALGVPEEKEHLPIAEKKEEKRGAA</sequence>
<feature type="transmembrane region" description="Helical" evidence="9">
    <location>
        <begin position="737"/>
        <end position="755"/>
    </location>
</feature>
<comment type="caution">
    <text evidence="14">The sequence shown here is derived from an EMBL/GenBank/DDBJ whole genome shotgun (WGS) entry which is preliminary data.</text>
</comment>
<dbReference type="Gene3D" id="1.10.287.1260">
    <property type="match status" value="1"/>
</dbReference>
<evidence type="ECO:0000256" key="6">
    <source>
        <dbReference type="ARBA" id="ARBA00023136"/>
    </source>
</evidence>
<feature type="transmembrane region" description="Helical" evidence="9">
    <location>
        <begin position="858"/>
        <end position="880"/>
    </location>
</feature>
<feature type="transmembrane region" description="Helical" evidence="9">
    <location>
        <begin position="886"/>
        <end position="907"/>
    </location>
</feature>
<evidence type="ECO:0000256" key="4">
    <source>
        <dbReference type="ARBA" id="ARBA00022692"/>
    </source>
</evidence>
<feature type="domain" description="Mechanosensitive ion channel MscS porin" evidence="12">
    <location>
        <begin position="205"/>
        <end position="428"/>
    </location>
</feature>
<feature type="domain" description="Mechanosensitive ion channel inner membrane" evidence="11">
    <location>
        <begin position="662"/>
        <end position="994"/>
    </location>
</feature>
<feature type="region of interest" description="Disordered" evidence="8">
    <location>
        <begin position="1011"/>
        <end position="1038"/>
    </location>
</feature>
<proteinExistence type="inferred from homology"/>
<reference evidence="14 15" key="1">
    <citation type="submission" date="2018-02" db="EMBL/GenBank/DDBJ databases">
        <title>Comparative genomes isolates from brazilian mangrove.</title>
        <authorList>
            <person name="Araujo J.E."/>
            <person name="Taketani R.G."/>
            <person name="Silva M.C.P."/>
            <person name="Loureco M.V."/>
            <person name="Andreote F.D."/>
        </authorList>
    </citation>
    <scope>NUCLEOTIDE SEQUENCE [LARGE SCALE GENOMIC DNA]</scope>
    <source>
        <strain evidence="14 15">HEX-2 MGV</strain>
    </source>
</reference>
<name>A0A2S8FEN7_9BACT</name>
<comment type="similarity">
    <text evidence="2">Belongs to the MscS (TC 1.A.23) family.</text>
</comment>
<evidence type="ECO:0000259" key="10">
    <source>
        <dbReference type="Pfam" id="PF00924"/>
    </source>
</evidence>
<dbReference type="InterPro" id="IPR025692">
    <property type="entry name" value="MscS_IM_dom1"/>
</dbReference>
<organism evidence="14 15">
    <name type="scientific">Blastopirellula marina</name>
    <dbReference type="NCBI Taxonomy" id="124"/>
    <lineage>
        <taxon>Bacteria</taxon>
        <taxon>Pseudomonadati</taxon>
        <taxon>Planctomycetota</taxon>
        <taxon>Planctomycetia</taxon>
        <taxon>Pirellulales</taxon>
        <taxon>Pirellulaceae</taxon>
        <taxon>Blastopirellula</taxon>
    </lineage>
</organism>
<dbReference type="InterPro" id="IPR010920">
    <property type="entry name" value="LSM_dom_sf"/>
</dbReference>
<dbReference type="InterPro" id="IPR006685">
    <property type="entry name" value="MscS_channel_2nd"/>
</dbReference>
<evidence type="ECO:0000259" key="13">
    <source>
        <dbReference type="Pfam" id="PF21082"/>
    </source>
</evidence>
<feature type="domain" description="Mechanosensitive ion channel MscS" evidence="10">
    <location>
        <begin position="1140"/>
        <end position="1205"/>
    </location>
</feature>
<dbReference type="InterPro" id="IPR011066">
    <property type="entry name" value="MscS_channel_C_sf"/>
</dbReference>
<dbReference type="InterPro" id="IPR024393">
    <property type="entry name" value="MscS_porin"/>
</dbReference>
<dbReference type="GO" id="GO:0008381">
    <property type="term" value="F:mechanosensitive monoatomic ion channel activity"/>
    <property type="evidence" value="ECO:0007669"/>
    <property type="project" value="UniProtKB-ARBA"/>
</dbReference>
<evidence type="ECO:0000256" key="8">
    <source>
        <dbReference type="SAM" id="MobiDB-lite"/>
    </source>
</evidence>
<keyword evidence="6 9" id="KW-0472">Membrane</keyword>
<feature type="transmembrane region" description="Helical" evidence="9">
    <location>
        <begin position="661"/>
        <end position="676"/>
    </location>
</feature>
<dbReference type="Pfam" id="PF00924">
    <property type="entry name" value="MS_channel_2nd"/>
    <property type="match status" value="1"/>
</dbReference>
<feature type="transmembrane region" description="Helical" evidence="9">
    <location>
        <begin position="697"/>
        <end position="725"/>
    </location>
</feature>
<feature type="domain" description="Mechanosensitive ion channel MscS C-terminal" evidence="13">
    <location>
        <begin position="1213"/>
        <end position="1296"/>
    </location>
</feature>
<dbReference type="InterPro" id="IPR049278">
    <property type="entry name" value="MS_channel_C"/>
</dbReference>
<dbReference type="SUPFAM" id="SSF82861">
    <property type="entry name" value="Mechanosensitive channel protein MscS (YggB), transmembrane region"/>
    <property type="match status" value="1"/>
</dbReference>
<feature type="transmembrane region" description="Helical" evidence="9">
    <location>
        <begin position="818"/>
        <end position="837"/>
    </location>
</feature>
<feature type="transmembrane region" description="Helical" evidence="9">
    <location>
        <begin position="965"/>
        <end position="982"/>
    </location>
</feature>
<dbReference type="Gene3D" id="3.30.70.100">
    <property type="match status" value="1"/>
</dbReference>
<feature type="coiled-coil region" evidence="7">
    <location>
        <begin position="407"/>
        <end position="491"/>
    </location>
</feature>
<dbReference type="PANTHER" id="PTHR30347">
    <property type="entry name" value="POTASSIUM CHANNEL RELATED"/>
    <property type="match status" value="1"/>
</dbReference>
<keyword evidence="7" id="KW-0175">Coiled coil</keyword>
<evidence type="ECO:0000256" key="7">
    <source>
        <dbReference type="SAM" id="Coils"/>
    </source>
</evidence>